<evidence type="ECO:0000313" key="1">
    <source>
        <dbReference type="EMBL" id="JAE29223.1"/>
    </source>
</evidence>
<dbReference type="EMBL" id="GBRH01168673">
    <property type="protein sequence ID" value="JAE29223.1"/>
    <property type="molecule type" value="Transcribed_RNA"/>
</dbReference>
<dbReference type="AlphaFoldDB" id="A0A0A9H8I6"/>
<reference evidence="1" key="2">
    <citation type="journal article" date="2015" name="Data Brief">
        <title>Shoot transcriptome of the giant reed, Arundo donax.</title>
        <authorList>
            <person name="Barrero R.A."/>
            <person name="Guerrero F.D."/>
            <person name="Moolhuijzen P."/>
            <person name="Goolsby J.A."/>
            <person name="Tidwell J."/>
            <person name="Bellgard S.E."/>
            <person name="Bellgard M.I."/>
        </authorList>
    </citation>
    <scope>NUCLEOTIDE SEQUENCE</scope>
    <source>
        <tissue evidence="1">Shoot tissue taken approximately 20 cm above the soil surface</tissue>
    </source>
</reference>
<reference evidence="1" key="1">
    <citation type="submission" date="2014-09" db="EMBL/GenBank/DDBJ databases">
        <authorList>
            <person name="Magalhaes I.L.F."/>
            <person name="Oliveira U."/>
            <person name="Santos F.R."/>
            <person name="Vidigal T.H.D.A."/>
            <person name="Brescovit A.D."/>
            <person name="Santos A.J."/>
        </authorList>
    </citation>
    <scope>NUCLEOTIDE SEQUENCE</scope>
    <source>
        <tissue evidence="1">Shoot tissue taken approximately 20 cm above the soil surface</tissue>
    </source>
</reference>
<accession>A0A0A9H8I6</accession>
<proteinExistence type="predicted"/>
<sequence>MISLKLHLPVLMSQKKSHVLFLIYKRNVDVFYLYYFALF</sequence>
<protein>
    <submittedName>
        <fullName evidence="1">Uncharacterized protein</fullName>
    </submittedName>
</protein>
<name>A0A0A9H8I6_ARUDO</name>
<organism evidence="1">
    <name type="scientific">Arundo donax</name>
    <name type="common">Giant reed</name>
    <name type="synonym">Donax arundinaceus</name>
    <dbReference type="NCBI Taxonomy" id="35708"/>
    <lineage>
        <taxon>Eukaryota</taxon>
        <taxon>Viridiplantae</taxon>
        <taxon>Streptophyta</taxon>
        <taxon>Embryophyta</taxon>
        <taxon>Tracheophyta</taxon>
        <taxon>Spermatophyta</taxon>
        <taxon>Magnoliopsida</taxon>
        <taxon>Liliopsida</taxon>
        <taxon>Poales</taxon>
        <taxon>Poaceae</taxon>
        <taxon>PACMAD clade</taxon>
        <taxon>Arundinoideae</taxon>
        <taxon>Arundineae</taxon>
        <taxon>Arundo</taxon>
    </lineage>
</organism>